<evidence type="ECO:0000256" key="5">
    <source>
        <dbReference type="ARBA" id="ARBA00022833"/>
    </source>
</evidence>
<dbReference type="AlphaFoldDB" id="A0AAW0F1B0"/>
<dbReference type="GO" id="GO:0004222">
    <property type="term" value="F:metalloendopeptidase activity"/>
    <property type="evidence" value="ECO:0007669"/>
    <property type="project" value="UniProtKB-UniRule"/>
</dbReference>
<evidence type="ECO:0000313" key="9">
    <source>
        <dbReference type="Proteomes" id="UP001430356"/>
    </source>
</evidence>
<evidence type="ECO:0000256" key="2">
    <source>
        <dbReference type="ARBA" id="ARBA00022670"/>
    </source>
</evidence>
<dbReference type="Pfam" id="PF01457">
    <property type="entry name" value="Peptidase_M8"/>
    <property type="match status" value="1"/>
</dbReference>
<dbReference type="Proteomes" id="UP001430356">
    <property type="component" value="Unassembled WGS sequence"/>
</dbReference>
<comment type="caution">
    <text evidence="8">The sequence shown here is derived from an EMBL/GenBank/DDBJ whole genome shotgun (WGS) entry which is preliminary data.</text>
</comment>
<dbReference type="EMBL" id="JAECZO010000771">
    <property type="protein sequence ID" value="KAK7199582.1"/>
    <property type="molecule type" value="Genomic_DNA"/>
</dbReference>
<keyword evidence="9" id="KW-1185">Reference proteome</keyword>
<comment type="similarity">
    <text evidence="1 7">Belongs to the peptidase M8 family.</text>
</comment>
<dbReference type="SUPFAM" id="SSF55486">
    <property type="entry name" value="Metalloproteases ('zincins'), catalytic domain"/>
    <property type="match status" value="1"/>
</dbReference>
<evidence type="ECO:0000256" key="6">
    <source>
        <dbReference type="ARBA" id="ARBA00023049"/>
    </source>
</evidence>
<evidence type="ECO:0000256" key="1">
    <source>
        <dbReference type="ARBA" id="ARBA00005860"/>
    </source>
</evidence>
<organism evidence="8 9">
    <name type="scientific">Novymonas esmeraldas</name>
    <dbReference type="NCBI Taxonomy" id="1808958"/>
    <lineage>
        <taxon>Eukaryota</taxon>
        <taxon>Discoba</taxon>
        <taxon>Euglenozoa</taxon>
        <taxon>Kinetoplastea</taxon>
        <taxon>Metakinetoplastina</taxon>
        <taxon>Trypanosomatida</taxon>
        <taxon>Trypanosomatidae</taxon>
        <taxon>Novymonas</taxon>
    </lineage>
</organism>
<evidence type="ECO:0000256" key="3">
    <source>
        <dbReference type="ARBA" id="ARBA00022723"/>
    </source>
</evidence>
<dbReference type="GO" id="GO:0007155">
    <property type="term" value="P:cell adhesion"/>
    <property type="evidence" value="ECO:0007669"/>
    <property type="project" value="InterPro"/>
</dbReference>
<protein>
    <recommendedName>
        <fullName evidence="7">Leishmanolysin-like peptidase</fullName>
        <ecNumber evidence="7">3.4.24.-</ecNumber>
    </recommendedName>
</protein>
<dbReference type="Gene3D" id="2.30.34.10">
    <property type="entry name" value="Leishmanolysin domain 4"/>
    <property type="match status" value="1"/>
</dbReference>
<keyword evidence="2 7" id="KW-0645">Protease</keyword>
<name>A0AAW0F1B0_9TRYP</name>
<dbReference type="InterPro" id="IPR001577">
    <property type="entry name" value="Peptidase_M8"/>
</dbReference>
<gene>
    <name evidence="8" type="ORF">NESM_000937700</name>
</gene>
<evidence type="ECO:0000313" key="8">
    <source>
        <dbReference type="EMBL" id="KAK7199582.1"/>
    </source>
</evidence>
<keyword evidence="6 7" id="KW-0482">Metalloprotease</keyword>
<comment type="cofactor">
    <cofactor evidence="7">
        <name>Zn(2+)</name>
        <dbReference type="ChEBI" id="CHEBI:29105"/>
    </cofactor>
    <text evidence="7">Binds 1 zinc ion per subunit.</text>
</comment>
<keyword evidence="3 7" id="KW-0479">Metal-binding</keyword>
<keyword evidence="5 7" id="KW-0862">Zinc</keyword>
<reference evidence="8 9" key="1">
    <citation type="journal article" date="2021" name="MBio">
        <title>A New Model Trypanosomatid, Novymonas esmeraldas: Genomic Perception of Its 'Candidatus Pandoraea novymonadis' Endosymbiont.</title>
        <authorList>
            <person name="Zakharova A."/>
            <person name="Saura A."/>
            <person name="Butenko A."/>
            <person name="Podesvova L."/>
            <person name="Warmusova S."/>
            <person name="Kostygov A.Y."/>
            <person name="Nenarokova A."/>
            <person name="Lukes J."/>
            <person name="Opperdoes F.R."/>
            <person name="Yurchenko V."/>
        </authorList>
    </citation>
    <scope>NUCLEOTIDE SEQUENCE [LARGE SCALE GENOMIC DNA]</scope>
    <source>
        <strain evidence="8 9">E262AT.01</strain>
    </source>
</reference>
<proteinExistence type="inferred from homology"/>
<sequence>MCTNVKCDTATHTYSVHVYGSRDYVSCTPGQRIALATISNAFQDGGYITCPPYIEVCQSNVQAAHDFTAATRGNGASEQRSARASAAALAALVLVVAAACV</sequence>
<evidence type="ECO:0000256" key="7">
    <source>
        <dbReference type="RuleBase" id="RU366077"/>
    </source>
</evidence>
<keyword evidence="4 7" id="KW-0378">Hydrolase</keyword>
<accession>A0AAW0F1B0</accession>
<dbReference type="GO" id="GO:0006508">
    <property type="term" value="P:proteolysis"/>
    <property type="evidence" value="ECO:0007669"/>
    <property type="project" value="UniProtKB-KW"/>
</dbReference>
<dbReference type="GO" id="GO:0016020">
    <property type="term" value="C:membrane"/>
    <property type="evidence" value="ECO:0007669"/>
    <property type="project" value="InterPro"/>
</dbReference>
<dbReference type="EC" id="3.4.24.-" evidence="7"/>
<evidence type="ECO:0000256" key="4">
    <source>
        <dbReference type="ARBA" id="ARBA00022801"/>
    </source>
</evidence>
<dbReference type="GO" id="GO:0046872">
    <property type="term" value="F:metal ion binding"/>
    <property type="evidence" value="ECO:0007669"/>
    <property type="project" value="UniProtKB-KW"/>
</dbReference>